<feature type="transmembrane region" description="Helical" evidence="1">
    <location>
        <begin position="50"/>
        <end position="67"/>
    </location>
</feature>
<reference evidence="2 3" key="1">
    <citation type="journal article" date="2016" name="Nat. Commun.">
        <title>Ectomycorrhizal ecology is imprinted in the genome of the dominant symbiotic fungus Cenococcum geophilum.</title>
        <authorList>
            <consortium name="DOE Joint Genome Institute"/>
            <person name="Peter M."/>
            <person name="Kohler A."/>
            <person name="Ohm R.A."/>
            <person name="Kuo A."/>
            <person name="Krutzmann J."/>
            <person name="Morin E."/>
            <person name="Arend M."/>
            <person name="Barry K.W."/>
            <person name="Binder M."/>
            <person name="Choi C."/>
            <person name="Clum A."/>
            <person name="Copeland A."/>
            <person name="Grisel N."/>
            <person name="Haridas S."/>
            <person name="Kipfer T."/>
            <person name="LaButti K."/>
            <person name="Lindquist E."/>
            <person name="Lipzen A."/>
            <person name="Maire R."/>
            <person name="Meier B."/>
            <person name="Mihaltcheva S."/>
            <person name="Molinier V."/>
            <person name="Murat C."/>
            <person name="Poggeler S."/>
            <person name="Quandt C.A."/>
            <person name="Sperisen C."/>
            <person name="Tritt A."/>
            <person name="Tisserant E."/>
            <person name="Crous P.W."/>
            <person name="Henrissat B."/>
            <person name="Nehls U."/>
            <person name="Egli S."/>
            <person name="Spatafora J.W."/>
            <person name="Grigoriev I.V."/>
            <person name="Martin F.M."/>
        </authorList>
    </citation>
    <scope>NUCLEOTIDE SEQUENCE [LARGE SCALE GENOMIC DNA]</scope>
    <source>
        <strain evidence="2 3">CBS 459.81</strain>
    </source>
</reference>
<protein>
    <submittedName>
        <fullName evidence="2">Uncharacterized protein</fullName>
    </submittedName>
</protein>
<dbReference type="EMBL" id="KV745418">
    <property type="protein sequence ID" value="OCK74772.1"/>
    <property type="molecule type" value="Genomic_DNA"/>
</dbReference>
<keyword evidence="1" id="KW-1133">Transmembrane helix</keyword>
<accession>A0A8E2DZX3</accession>
<organism evidence="2 3">
    <name type="scientific">Lepidopterella palustris CBS 459.81</name>
    <dbReference type="NCBI Taxonomy" id="1314670"/>
    <lineage>
        <taxon>Eukaryota</taxon>
        <taxon>Fungi</taxon>
        <taxon>Dikarya</taxon>
        <taxon>Ascomycota</taxon>
        <taxon>Pezizomycotina</taxon>
        <taxon>Dothideomycetes</taxon>
        <taxon>Pleosporomycetidae</taxon>
        <taxon>Mytilinidiales</taxon>
        <taxon>Argynnaceae</taxon>
        <taxon>Lepidopterella</taxon>
    </lineage>
</organism>
<keyword evidence="3" id="KW-1185">Reference proteome</keyword>
<dbReference type="Proteomes" id="UP000250266">
    <property type="component" value="Unassembled WGS sequence"/>
</dbReference>
<name>A0A8E2DZX3_9PEZI</name>
<evidence type="ECO:0000313" key="3">
    <source>
        <dbReference type="Proteomes" id="UP000250266"/>
    </source>
</evidence>
<dbReference type="AlphaFoldDB" id="A0A8E2DZX3"/>
<keyword evidence="1" id="KW-0812">Transmembrane</keyword>
<feature type="non-terminal residue" evidence="2">
    <location>
        <position position="1"/>
    </location>
</feature>
<gene>
    <name evidence="2" type="ORF">K432DRAFT_310035</name>
</gene>
<evidence type="ECO:0000313" key="2">
    <source>
        <dbReference type="EMBL" id="OCK74772.1"/>
    </source>
</evidence>
<evidence type="ECO:0000256" key="1">
    <source>
        <dbReference type="SAM" id="Phobius"/>
    </source>
</evidence>
<keyword evidence="1" id="KW-0472">Membrane</keyword>
<proteinExistence type="predicted"/>
<dbReference type="OrthoDB" id="4917073at2759"/>
<sequence>GLKLVNGAFYTVLNITINKVYLGYYILADTILYFGPPVEILLAGEIIKDLYFISILPNTILLIPISTKIKCKRKRL</sequence>